<evidence type="ECO:0000256" key="1">
    <source>
        <dbReference type="ARBA" id="ARBA00022741"/>
    </source>
</evidence>
<dbReference type="HOGENOM" id="CLU_010312_4_0_9"/>
<dbReference type="Pfam" id="PF13538">
    <property type="entry name" value="UvrD_C_2"/>
    <property type="match status" value="1"/>
</dbReference>
<dbReference type="Gene3D" id="3.40.50.300">
    <property type="entry name" value="P-loop containing nucleotide triphosphate hydrolases"/>
    <property type="match status" value="2"/>
</dbReference>
<dbReference type="GO" id="GO:0016787">
    <property type="term" value="F:hydrolase activity"/>
    <property type="evidence" value="ECO:0007669"/>
    <property type="project" value="UniProtKB-UniRule"/>
</dbReference>
<evidence type="ECO:0000259" key="6">
    <source>
        <dbReference type="PROSITE" id="PS51198"/>
    </source>
</evidence>
<evidence type="ECO:0000256" key="3">
    <source>
        <dbReference type="ARBA" id="ARBA00022806"/>
    </source>
</evidence>
<feature type="binding site" evidence="5">
    <location>
        <begin position="229"/>
        <end position="236"/>
    </location>
    <ligand>
        <name>ATP</name>
        <dbReference type="ChEBI" id="CHEBI:30616"/>
    </ligand>
</feature>
<evidence type="ECO:0000313" key="8">
    <source>
        <dbReference type="Proteomes" id="UP000010847"/>
    </source>
</evidence>
<dbReference type="InterPro" id="IPR000212">
    <property type="entry name" value="DNA_helicase_UvrD/REP"/>
</dbReference>
<feature type="domain" description="UvrD-like helicase ATP-binding" evidence="6">
    <location>
        <begin position="208"/>
        <end position="590"/>
    </location>
</feature>
<dbReference type="eggNOG" id="COG3973">
    <property type="taxonomic scope" value="Bacteria"/>
</dbReference>
<dbReference type="GO" id="GO:0000725">
    <property type="term" value="P:recombinational repair"/>
    <property type="evidence" value="ECO:0007669"/>
    <property type="project" value="TreeGrafter"/>
</dbReference>
<proteinExistence type="predicted"/>
<name>W0EF63_9FIRM</name>
<accession>W0EF63</accession>
<evidence type="ECO:0000313" key="7">
    <source>
        <dbReference type="EMBL" id="AHF07834.1"/>
    </source>
</evidence>
<dbReference type="GO" id="GO:0003677">
    <property type="term" value="F:DNA binding"/>
    <property type="evidence" value="ECO:0007669"/>
    <property type="project" value="InterPro"/>
</dbReference>
<dbReference type="Proteomes" id="UP000010847">
    <property type="component" value="Chromosome"/>
</dbReference>
<reference evidence="7 8" key="1">
    <citation type="submission" date="2013-12" db="EMBL/GenBank/DDBJ databases">
        <authorList>
            <consortium name="DOE Joint Genome Institute"/>
            <person name="Smidt H."/>
            <person name="Huntemann M."/>
            <person name="Han J."/>
            <person name="Chen A."/>
            <person name="Kyrpides N."/>
            <person name="Mavromatis K."/>
            <person name="Markowitz V."/>
            <person name="Palaniappan K."/>
            <person name="Ivanova N."/>
            <person name="Schaumberg A."/>
            <person name="Pati A."/>
            <person name="Liolios K."/>
            <person name="Nordberg H.P."/>
            <person name="Cantor M.N."/>
            <person name="Hua S.X."/>
            <person name="Woyke T."/>
        </authorList>
    </citation>
    <scope>NUCLEOTIDE SEQUENCE [LARGE SCALE GENOMIC DNA]</scope>
    <source>
        <strain evidence="8">DSM 15288</strain>
    </source>
</reference>
<evidence type="ECO:0000256" key="5">
    <source>
        <dbReference type="PROSITE-ProRule" id="PRU00560"/>
    </source>
</evidence>
<dbReference type="EMBL" id="CP007032">
    <property type="protein sequence ID" value="AHF07834.1"/>
    <property type="molecule type" value="Genomic_DNA"/>
</dbReference>
<dbReference type="RefSeq" id="WP_006715918.1">
    <property type="nucleotide sequence ID" value="NZ_CP007032.1"/>
</dbReference>
<dbReference type="InterPro" id="IPR027785">
    <property type="entry name" value="UvrD-like_helicase_C"/>
</dbReference>
<dbReference type="GO" id="GO:0043138">
    <property type="term" value="F:3'-5' DNA helicase activity"/>
    <property type="evidence" value="ECO:0007669"/>
    <property type="project" value="TreeGrafter"/>
</dbReference>
<dbReference type="InterPro" id="IPR027417">
    <property type="entry name" value="P-loop_NTPase"/>
</dbReference>
<keyword evidence="2 5" id="KW-0378">Hydrolase</keyword>
<keyword evidence="1 5" id="KW-0547">Nucleotide-binding</keyword>
<sequence length="754" mass="86498">MKENQAEFQEEVTYLNETVNFIQNELHSKEAALSQKKNDLIASRKDMWDDTVHMPQDIEDLIDIYKYISEINSVTTDYANVHKSLNQYKKALEAPYFARIDILEEGFPEVDKIYIGLMNIMDKETLGVYVYDWRAPLSGLFYRYELGPGSYSAPLGTIQCEISRKRQFKILNSQLKYFFDCSLAISDAVLQEVLSRNSSPQMRSIVETIQREQDLIIRDVETELLIVQGSAGSGKTSIALHRIAFLLYHGLSSGLNSSNFLILSPNDILNQYISTVLPELGEENVQQTTFDSIAFKLFPGELKPEGRSDQLEKLISLPEGPEKSLKRESIEFKGSHTFVQILDRYIDYYAKRIVPFQDVYFNGVFLATRQQLKNRFLKNEIDIPMAKQLKKIEKVILDKVHPLQKERLKKIEQIVQQCEGHELEVKPFSRLLSLKEGKKFLDSIQTFTQVDCFKMYQTLFTDKNLFLKLSQGLELPQNIEEILSTTDHTLKQGQIGYEDCAPLLYLTLKVEGSHPLSEIKHVIIDEAQDYYPIHYEVFKHLFNKASFTLLGDINQTIEKNTGISLYDDVINILNKKKSLKLFLTKSYRSSYEVNEFTQKILGPVKNSSSFERHEAEPQIVWADNFASLTQQMAQAIDAYLDQGYESIGIVCKSQQDATTIYYQLLKHTKVNLNLVTTCDTTLNKGVSILSAYMAKGLEFDAVLVYQASAEKYSSEFDRKLLYVACTRALHRLSLYYTGELSGFLKFSNTKKSGN</sequence>
<keyword evidence="8" id="KW-1185">Reference proteome</keyword>
<protein>
    <submittedName>
        <fullName evidence="7">ATP-dependent DNA helicase replicase</fullName>
    </submittedName>
</protein>
<dbReference type="PANTHER" id="PTHR11070:SF17">
    <property type="entry name" value="DNA HELICASE IV"/>
    <property type="match status" value="1"/>
</dbReference>
<dbReference type="STRING" id="871968.DESME_12995"/>
<dbReference type="SUPFAM" id="SSF52540">
    <property type="entry name" value="P-loop containing nucleoside triphosphate hydrolases"/>
    <property type="match status" value="1"/>
</dbReference>
<evidence type="ECO:0000256" key="2">
    <source>
        <dbReference type="ARBA" id="ARBA00022801"/>
    </source>
</evidence>
<dbReference type="PROSITE" id="PS51198">
    <property type="entry name" value="UVRD_HELICASE_ATP_BIND"/>
    <property type="match status" value="1"/>
</dbReference>
<dbReference type="PANTHER" id="PTHR11070">
    <property type="entry name" value="UVRD / RECB / PCRA DNA HELICASE FAMILY MEMBER"/>
    <property type="match status" value="1"/>
</dbReference>
<dbReference type="AlphaFoldDB" id="W0EF63"/>
<gene>
    <name evidence="7" type="ORF">DESME_12995</name>
</gene>
<keyword evidence="3 5" id="KW-0347">Helicase</keyword>
<dbReference type="Pfam" id="PF00580">
    <property type="entry name" value="UvrD-helicase"/>
    <property type="match status" value="1"/>
</dbReference>
<evidence type="ECO:0000256" key="4">
    <source>
        <dbReference type="ARBA" id="ARBA00022840"/>
    </source>
</evidence>
<dbReference type="KEGG" id="dmt:DESME_12995"/>
<keyword evidence="4 5" id="KW-0067">ATP-binding</keyword>
<dbReference type="InterPro" id="IPR014016">
    <property type="entry name" value="UvrD-like_ATP-bd"/>
</dbReference>
<dbReference type="OrthoDB" id="9787585at2"/>
<organism evidence="7 8">
    <name type="scientific">Desulfitobacterium metallireducens DSM 15288</name>
    <dbReference type="NCBI Taxonomy" id="871968"/>
    <lineage>
        <taxon>Bacteria</taxon>
        <taxon>Bacillati</taxon>
        <taxon>Bacillota</taxon>
        <taxon>Clostridia</taxon>
        <taxon>Eubacteriales</taxon>
        <taxon>Desulfitobacteriaceae</taxon>
        <taxon>Desulfitobacterium</taxon>
    </lineage>
</organism>
<dbReference type="GO" id="GO:0005524">
    <property type="term" value="F:ATP binding"/>
    <property type="evidence" value="ECO:0007669"/>
    <property type="project" value="UniProtKB-UniRule"/>
</dbReference>
<dbReference type="GO" id="GO:0005829">
    <property type="term" value="C:cytosol"/>
    <property type="evidence" value="ECO:0007669"/>
    <property type="project" value="TreeGrafter"/>
</dbReference>